<dbReference type="GO" id="GO:0034220">
    <property type="term" value="P:monoatomic ion transmembrane transport"/>
    <property type="evidence" value="ECO:0007669"/>
    <property type="project" value="UniProtKB-KW"/>
</dbReference>
<dbReference type="EMBL" id="OIVN01003091">
    <property type="protein sequence ID" value="SPD08749.1"/>
    <property type="molecule type" value="Genomic_DNA"/>
</dbReference>
<keyword evidence="4 9" id="KW-0812">Transmembrane</keyword>
<keyword evidence="8" id="KW-0407">Ion channel</keyword>
<dbReference type="GO" id="GO:0016020">
    <property type="term" value="C:membrane"/>
    <property type="evidence" value="ECO:0007669"/>
    <property type="project" value="UniProtKB-SubCell"/>
</dbReference>
<evidence type="ECO:0000256" key="1">
    <source>
        <dbReference type="ARBA" id="ARBA00004141"/>
    </source>
</evidence>
<evidence type="ECO:0000256" key="9">
    <source>
        <dbReference type="SAM" id="Phobius"/>
    </source>
</evidence>
<reference evidence="10" key="1">
    <citation type="submission" date="2018-02" db="EMBL/GenBank/DDBJ databases">
        <authorList>
            <person name="Cohen D.B."/>
            <person name="Kent A.D."/>
        </authorList>
    </citation>
    <scope>NUCLEOTIDE SEQUENCE</scope>
</reference>
<keyword evidence="3" id="KW-0813">Transport</keyword>
<feature type="transmembrane region" description="Helical" evidence="9">
    <location>
        <begin position="216"/>
        <end position="234"/>
    </location>
</feature>
<keyword evidence="6" id="KW-0406">Ion transport</keyword>
<dbReference type="GO" id="GO:0015743">
    <property type="term" value="P:malate transport"/>
    <property type="evidence" value="ECO:0007669"/>
    <property type="project" value="InterPro"/>
</dbReference>
<organism evidence="10">
    <name type="scientific">Fagus sylvatica</name>
    <name type="common">Beechnut</name>
    <dbReference type="NCBI Taxonomy" id="28930"/>
    <lineage>
        <taxon>Eukaryota</taxon>
        <taxon>Viridiplantae</taxon>
        <taxon>Streptophyta</taxon>
        <taxon>Embryophyta</taxon>
        <taxon>Tracheophyta</taxon>
        <taxon>Spermatophyta</taxon>
        <taxon>Magnoliopsida</taxon>
        <taxon>eudicotyledons</taxon>
        <taxon>Gunneridae</taxon>
        <taxon>Pentapetalae</taxon>
        <taxon>rosids</taxon>
        <taxon>fabids</taxon>
        <taxon>Fagales</taxon>
        <taxon>Fagaceae</taxon>
        <taxon>Fagus</taxon>
    </lineage>
</organism>
<evidence type="ECO:0000256" key="7">
    <source>
        <dbReference type="ARBA" id="ARBA00023136"/>
    </source>
</evidence>
<accession>A0A2N9HAW4</accession>
<evidence type="ECO:0000256" key="3">
    <source>
        <dbReference type="ARBA" id="ARBA00022448"/>
    </source>
</evidence>
<evidence type="ECO:0008006" key="11">
    <source>
        <dbReference type="Google" id="ProtNLM"/>
    </source>
</evidence>
<dbReference type="InterPro" id="IPR020966">
    <property type="entry name" value="ALMT"/>
</dbReference>
<comment type="similarity">
    <text evidence="2">Belongs to the aromatic acid exporter (TC 2.A.85) family.</text>
</comment>
<evidence type="ECO:0000256" key="2">
    <source>
        <dbReference type="ARBA" id="ARBA00007079"/>
    </source>
</evidence>
<protein>
    <recommendedName>
        <fullName evidence="11">Aluminum-activated malate transporter</fullName>
    </recommendedName>
</protein>
<name>A0A2N9HAW4_FAGSY</name>
<feature type="transmembrane region" description="Helical" evidence="9">
    <location>
        <begin position="246"/>
        <end position="267"/>
    </location>
</feature>
<evidence type="ECO:0000256" key="5">
    <source>
        <dbReference type="ARBA" id="ARBA00022989"/>
    </source>
</evidence>
<evidence type="ECO:0000256" key="4">
    <source>
        <dbReference type="ARBA" id="ARBA00022692"/>
    </source>
</evidence>
<dbReference type="AlphaFoldDB" id="A0A2N9HAW4"/>
<proteinExistence type="inferred from homology"/>
<evidence type="ECO:0000256" key="8">
    <source>
        <dbReference type="ARBA" id="ARBA00023303"/>
    </source>
</evidence>
<evidence type="ECO:0000256" key="6">
    <source>
        <dbReference type="ARBA" id="ARBA00023065"/>
    </source>
</evidence>
<dbReference type="PANTHER" id="PTHR31086">
    <property type="entry name" value="ALUMINUM-ACTIVATED MALATE TRANSPORTER 10"/>
    <property type="match status" value="1"/>
</dbReference>
<sequence length="487" mass="54699">MITVLFPSVRVKAFFSSEMACQRHSLPFVGGFLCMVRSMHVSCDLISMNPSLSLPADLMTAIHGHLNLGTDSPPPNHTPQVGNLLREQYQKSWLPVKWRAGMSCRVLNNLKMQTCSLSFVSLSSDLMGPTDWLSSAVLGAGLTKAWAPAVFLMNPMVFKPKNHITSILWVHGFYVVFLWAYEQYRVQSIQTGYMVDAAATVTFFRFFPTMKARYDYGLLIFILTFALVTVSSYREDKVIQMGHQRVTTIILGSFIAIVICICIYPVWIGEELQNLVANNMEKLGNFLEGYGGEYFKISEHGQHVDDKSFLQGYKSALTSKNSEETMANLARWELWHHRFGFLHPWKQYVQVGTLTRQCAYKIEALNSYLNSEIQTPNEFGRKIQEPCTQICSESGKALRELASAVKKLTQPTSVNVHIEKSKMATENLKSMLNSRLLEDANLQEVMQSAAVALILIDVVPCIMKIADAVHNLASLANFKAPATRVSP</sequence>
<keyword evidence="5 9" id="KW-1133">Transmembrane helix</keyword>
<evidence type="ECO:0000313" key="10">
    <source>
        <dbReference type="EMBL" id="SPD08749.1"/>
    </source>
</evidence>
<gene>
    <name evidence="10" type="ORF">FSB_LOCUS36631</name>
</gene>
<dbReference type="Pfam" id="PF11744">
    <property type="entry name" value="ALMT"/>
    <property type="match status" value="1"/>
</dbReference>
<keyword evidence="7 9" id="KW-0472">Membrane</keyword>
<comment type="subcellular location">
    <subcellularLocation>
        <location evidence="1">Membrane</location>
        <topology evidence="1">Multi-pass membrane protein</topology>
    </subcellularLocation>
</comment>